<dbReference type="HAMAP" id="MF_02065">
    <property type="entry name" value="MltG"/>
    <property type="match status" value="1"/>
</dbReference>
<feature type="compositionally biased region" description="Acidic residues" evidence="8">
    <location>
        <begin position="31"/>
        <end position="71"/>
    </location>
</feature>
<evidence type="ECO:0000256" key="8">
    <source>
        <dbReference type="SAM" id="MobiDB-lite"/>
    </source>
</evidence>
<keyword evidence="6 7" id="KW-0961">Cell wall biogenesis/degradation</keyword>
<keyword evidence="2 7" id="KW-0812">Transmembrane</keyword>
<keyword evidence="4 7" id="KW-0472">Membrane</keyword>
<dbReference type="GO" id="GO:0009252">
    <property type="term" value="P:peptidoglycan biosynthetic process"/>
    <property type="evidence" value="ECO:0007669"/>
    <property type="project" value="UniProtKB-UniRule"/>
</dbReference>
<evidence type="ECO:0000256" key="7">
    <source>
        <dbReference type="HAMAP-Rule" id="MF_02065"/>
    </source>
</evidence>
<organism evidence="9 10">
    <name type="scientific">Amycolatopsis marina</name>
    <dbReference type="NCBI Taxonomy" id="490629"/>
    <lineage>
        <taxon>Bacteria</taxon>
        <taxon>Bacillati</taxon>
        <taxon>Actinomycetota</taxon>
        <taxon>Actinomycetes</taxon>
        <taxon>Pseudonocardiales</taxon>
        <taxon>Pseudonocardiaceae</taxon>
        <taxon>Amycolatopsis</taxon>
    </lineage>
</organism>
<dbReference type="Gene3D" id="3.30.1490.480">
    <property type="entry name" value="Endolytic murein transglycosylase"/>
    <property type="match status" value="1"/>
</dbReference>
<dbReference type="GO" id="GO:0071555">
    <property type="term" value="P:cell wall organization"/>
    <property type="evidence" value="ECO:0007669"/>
    <property type="project" value="UniProtKB-KW"/>
</dbReference>
<keyword evidence="3 7" id="KW-1133">Transmembrane helix</keyword>
<dbReference type="EMBL" id="FOKG01000006">
    <property type="protein sequence ID" value="SFB22329.1"/>
    <property type="molecule type" value="Genomic_DNA"/>
</dbReference>
<evidence type="ECO:0000313" key="9">
    <source>
        <dbReference type="EMBL" id="SFB22329.1"/>
    </source>
</evidence>
<dbReference type="EC" id="4.2.2.29" evidence="7"/>
<dbReference type="GO" id="GO:0005886">
    <property type="term" value="C:plasma membrane"/>
    <property type="evidence" value="ECO:0007669"/>
    <property type="project" value="UniProtKB-SubCell"/>
</dbReference>
<evidence type="ECO:0000256" key="3">
    <source>
        <dbReference type="ARBA" id="ARBA00022989"/>
    </source>
</evidence>
<keyword evidence="5 7" id="KW-0456">Lyase</keyword>
<evidence type="ECO:0000313" key="10">
    <source>
        <dbReference type="Proteomes" id="UP000243799"/>
    </source>
</evidence>
<dbReference type="PANTHER" id="PTHR30518">
    <property type="entry name" value="ENDOLYTIC MUREIN TRANSGLYCOSYLASE"/>
    <property type="match status" value="1"/>
</dbReference>
<name>A0A1I0Z9A0_9PSEU</name>
<keyword evidence="10" id="KW-1185">Reference proteome</keyword>
<dbReference type="PANTHER" id="PTHR30518:SF2">
    <property type="entry name" value="ENDOLYTIC MUREIN TRANSGLYCOSYLASE"/>
    <property type="match status" value="1"/>
</dbReference>
<comment type="catalytic activity">
    <reaction evidence="7">
        <text>a peptidoglycan chain = a peptidoglycan chain with N-acetyl-1,6-anhydromuramyl-[peptide] at the reducing end + a peptidoglycan chain with N-acetylglucosamine at the non-reducing end.</text>
        <dbReference type="EC" id="4.2.2.29"/>
    </reaction>
</comment>
<feature type="region of interest" description="Disordered" evidence="8">
    <location>
        <begin position="1"/>
        <end position="73"/>
    </location>
</feature>
<sequence length="449" mass="48761">MLRLEPGQLAAAEPVDAYADEAEHPDHDDRDDAEYADDEYMDDDYDDHDDYDEDFEDEDRAEPEYFEDEREDLGRRRGGRTKRAFGWIAAVAVIVLLAGGAWYGITEIFGYEDYEGAGETDVLIRVEKGDSTNAIAATLQEKDVVASAKAFVKAGADEEGIRSVQPGYYVLKTKMSGAAAVSRIVEPEARVGELQIRAGTQLDDVTLPDGSATPGVLKLVSDASCAELNGTSTCVPVEELSSVAAEADLAALGVPEWAVRDASKAEGARKIEGLVAPGVYDVRPGQTAEELLKSLLTASATRLEATGLPDAAEGTGKTPYQIVVIASLIEREAVKQDFEKVSRVIYNRLDEGMKLQLDSTVNYALDRPVVRTKPEDRDRAGPYNTYRNTGLPPTPISAPSPEAVKAALEPAEGDILFFVKCEKNGLSCFAETNEEHNQNRREAQARGAY</sequence>
<dbReference type="STRING" id="490629.SAMN05216266_106237"/>
<feature type="region of interest" description="Disordered" evidence="8">
    <location>
        <begin position="374"/>
        <end position="396"/>
    </location>
</feature>
<evidence type="ECO:0000256" key="5">
    <source>
        <dbReference type="ARBA" id="ARBA00023239"/>
    </source>
</evidence>
<dbReference type="NCBIfam" id="TIGR00247">
    <property type="entry name" value="endolytic transglycosylase MltG"/>
    <property type="match status" value="1"/>
</dbReference>
<keyword evidence="1 7" id="KW-1003">Cell membrane</keyword>
<comment type="similarity">
    <text evidence="7">Belongs to the transglycosylase MltG family.</text>
</comment>
<gene>
    <name evidence="7" type="primary">mltG</name>
    <name evidence="9" type="ORF">SAMN05216266_106237</name>
</gene>
<feature type="transmembrane region" description="Helical" evidence="7">
    <location>
        <begin position="84"/>
        <end position="105"/>
    </location>
</feature>
<dbReference type="GO" id="GO:0008932">
    <property type="term" value="F:lytic endotransglycosylase activity"/>
    <property type="evidence" value="ECO:0007669"/>
    <property type="project" value="UniProtKB-UniRule"/>
</dbReference>
<dbReference type="InterPro" id="IPR003770">
    <property type="entry name" value="MLTG-like"/>
</dbReference>
<dbReference type="Pfam" id="PF02618">
    <property type="entry name" value="YceG"/>
    <property type="match status" value="1"/>
</dbReference>
<proteinExistence type="inferred from homology"/>
<evidence type="ECO:0000256" key="6">
    <source>
        <dbReference type="ARBA" id="ARBA00023316"/>
    </source>
</evidence>
<feature type="site" description="Important for catalytic activity" evidence="7">
    <location>
        <position position="332"/>
    </location>
</feature>
<evidence type="ECO:0000256" key="1">
    <source>
        <dbReference type="ARBA" id="ARBA00022475"/>
    </source>
</evidence>
<protein>
    <recommendedName>
        <fullName evidence="7">Endolytic murein transglycosylase</fullName>
        <ecNumber evidence="7">4.2.2.29</ecNumber>
    </recommendedName>
    <alternativeName>
        <fullName evidence="7">Peptidoglycan lytic transglycosylase</fullName>
    </alternativeName>
    <alternativeName>
        <fullName evidence="7">Peptidoglycan polymerization terminase</fullName>
    </alternativeName>
</protein>
<comment type="function">
    <text evidence="7">Functions as a peptidoglycan terminase that cleaves nascent peptidoglycan strands endolytically to terminate their elongation.</text>
</comment>
<accession>A0A1I0Z9A0</accession>
<evidence type="ECO:0000256" key="4">
    <source>
        <dbReference type="ARBA" id="ARBA00023136"/>
    </source>
</evidence>
<reference evidence="10" key="1">
    <citation type="submission" date="2016-10" db="EMBL/GenBank/DDBJ databases">
        <authorList>
            <person name="Varghese N."/>
            <person name="Submissions S."/>
        </authorList>
    </citation>
    <scope>NUCLEOTIDE SEQUENCE [LARGE SCALE GENOMIC DNA]</scope>
    <source>
        <strain evidence="10">CGMCC 4.3568</strain>
    </source>
</reference>
<evidence type="ECO:0000256" key="2">
    <source>
        <dbReference type="ARBA" id="ARBA00022692"/>
    </source>
</evidence>
<dbReference type="AlphaFoldDB" id="A0A1I0Z9A0"/>
<feature type="compositionally biased region" description="Basic and acidic residues" evidence="8">
    <location>
        <begin position="21"/>
        <end position="30"/>
    </location>
</feature>
<comment type="subcellular location">
    <subcellularLocation>
        <location evidence="7">Cell membrane</location>
        <topology evidence="7">Single-pass membrane protein</topology>
    </subcellularLocation>
</comment>
<dbReference type="Proteomes" id="UP000243799">
    <property type="component" value="Unassembled WGS sequence"/>
</dbReference>